<comment type="caution">
    <text evidence="2">The sequence shown here is derived from an EMBL/GenBank/DDBJ whole genome shotgun (WGS) entry which is preliminary data.</text>
</comment>
<organism evidence="2 3">
    <name type="scientific">Spongiactinospora rosea</name>
    <dbReference type="NCBI Taxonomy" id="2248750"/>
    <lineage>
        <taxon>Bacteria</taxon>
        <taxon>Bacillati</taxon>
        <taxon>Actinomycetota</taxon>
        <taxon>Actinomycetes</taxon>
        <taxon>Streptosporangiales</taxon>
        <taxon>Streptosporangiaceae</taxon>
        <taxon>Spongiactinospora</taxon>
    </lineage>
</organism>
<accession>A0A366LP28</accession>
<dbReference type="AlphaFoldDB" id="A0A366LP28"/>
<protein>
    <recommendedName>
        <fullName evidence="1">CobQ/CobB/MinD/ParA nucleotide binding domain-containing protein</fullName>
    </recommendedName>
</protein>
<keyword evidence="3" id="KW-1185">Reference proteome</keyword>
<sequence>MCSPHGGTGKTSMVVNIACVAFRYGRRVAVVDTAMQSPGLAAALGLSVPRSLADYLCGSCDIIDAVRHHRGAGGAEGALFAVAACRDREDAAAALVGGYDPGLLVEGCHRLVDLLDLDVLLLDTPPGLNTEALVSTGMADTVVRVDRVGGHQDAPGAPGAAGSSFRLVVNMVPAALAEPDVERDVRAVYGVPPPLTILPYVPEFAAMGRGGVFVDGHPGHEAAGRIRALAATIPGAHRARW</sequence>
<feature type="domain" description="CobQ/CobB/MinD/ParA nucleotide binding" evidence="1">
    <location>
        <begin position="2"/>
        <end position="107"/>
    </location>
</feature>
<dbReference type="Proteomes" id="UP000253303">
    <property type="component" value="Unassembled WGS sequence"/>
</dbReference>
<evidence type="ECO:0000259" key="1">
    <source>
        <dbReference type="Pfam" id="PF01656"/>
    </source>
</evidence>
<dbReference type="SUPFAM" id="SSF52540">
    <property type="entry name" value="P-loop containing nucleoside triphosphate hydrolases"/>
    <property type="match status" value="1"/>
</dbReference>
<dbReference type="Gene3D" id="3.40.50.300">
    <property type="entry name" value="P-loop containing nucleotide triphosphate hydrolases"/>
    <property type="match status" value="1"/>
</dbReference>
<proteinExistence type="predicted"/>
<dbReference type="PANTHER" id="PTHR13696">
    <property type="entry name" value="P-LOOP CONTAINING NUCLEOSIDE TRIPHOSPHATE HYDROLASE"/>
    <property type="match status" value="1"/>
</dbReference>
<dbReference type="InterPro" id="IPR002586">
    <property type="entry name" value="CobQ/CobB/MinD/ParA_Nub-bd_dom"/>
</dbReference>
<dbReference type="InterPro" id="IPR027417">
    <property type="entry name" value="P-loop_NTPase"/>
</dbReference>
<evidence type="ECO:0000313" key="3">
    <source>
        <dbReference type="Proteomes" id="UP000253303"/>
    </source>
</evidence>
<name>A0A366LP28_9ACTN</name>
<dbReference type="Pfam" id="PF01656">
    <property type="entry name" value="CbiA"/>
    <property type="match status" value="1"/>
</dbReference>
<dbReference type="EMBL" id="QMEY01000024">
    <property type="protein sequence ID" value="RBQ15263.1"/>
    <property type="molecule type" value="Genomic_DNA"/>
</dbReference>
<reference evidence="2 3" key="1">
    <citation type="submission" date="2018-06" db="EMBL/GenBank/DDBJ databases">
        <title>Sphaerisporangium craniellae sp. nov., isolated from a marine sponge in the South China Sea.</title>
        <authorList>
            <person name="Li L."/>
        </authorList>
    </citation>
    <scope>NUCLEOTIDE SEQUENCE [LARGE SCALE GENOMIC DNA]</scope>
    <source>
        <strain evidence="2 3">LHW63015</strain>
    </source>
</reference>
<dbReference type="InterPro" id="IPR050678">
    <property type="entry name" value="DNA_Partitioning_ATPase"/>
</dbReference>
<gene>
    <name evidence="2" type="ORF">DP939_36070</name>
</gene>
<evidence type="ECO:0000313" key="2">
    <source>
        <dbReference type="EMBL" id="RBQ15263.1"/>
    </source>
</evidence>
<dbReference type="PANTHER" id="PTHR13696:SF52">
    <property type="entry name" value="PARA FAMILY PROTEIN CT_582"/>
    <property type="match status" value="1"/>
</dbReference>